<organism evidence="2 3">
    <name type="scientific">Actinomadura syzygii</name>
    <dbReference type="NCBI Taxonomy" id="1427538"/>
    <lineage>
        <taxon>Bacteria</taxon>
        <taxon>Bacillati</taxon>
        <taxon>Actinomycetota</taxon>
        <taxon>Actinomycetes</taxon>
        <taxon>Streptosporangiales</taxon>
        <taxon>Thermomonosporaceae</taxon>
        <taxon>Actinomadura</taxon>
    </lineage>
</organism>
<sequence>MAVLWTRGRRFVPALVVVVLVTALFFAARLPQASSADRDRMADRYKFTEMPIAMPPGYSPTRTIRQVNPAYYHVRSWISAVGAGVALNDLRGDGREDDLCIVDPRTDQVVVTYAPTTPAAERYTPFTLNPAPLPMGPAIAPMGCTPGDYNGDARMDLLVSYWGRTPIIFLAKSNAKAPAAASYEPVELVPSGTVDGSYRGPKWHTNTVNVADYDADGHPDILIANYFPDSDVLDPQGQKNVQMNASMSNAKNGGGAHVMRWHDGSAGERPTARFAEVTAAIPHEQATGWALGASSADLSGDGLPELYIANDFGKDHLFDNVSKPGAIKFKEVLGTRHPHTPKSFVLGKSSFKGMGIDFADLNGTGRFDMVVSNITTAWGLEESNFAWINQAKDESEMARLLARGKAPFEQKARELGFAFTGWGWDVKAGDFLNSGRPDIVQAEGFIKGKINRWPWLQEMAMTNDDLYTDPKMWPDMQPGDDIAGSQPIAFYARPKDGGAFVNLSKELGLDVPIPTRGIAIADTRGVGALDFAVARQWGPPAFYANNSPGLGKHLGLRLYRPAAGGAGKGGAGKGGADKGGMQALGAPAYGTTVRVRTADGRTRISRLDGGGGHSGKRGFEVDFGLGDATGPVSAELRWRDAQGQPHTQTLSLAPGTHDLLLDGTAQEVQRR</sequence>
<protein>
    <submittedName>
        <fullName evidence="2">CRTAC1 family protein</fullName>
    </submittedName>
</protein>
<keyword evidence="3" id="KW-1185">Reference proteome</keyword>
<dbReference type="Proteomes" id="UP000322634">
    <property type="component" value="Unassembled WGS sequence"/>
</dbReference>
<dbReference type="SUPFAM" id="SSF69318">
    <property type="entry name" value="Integrin alpha N-terminal domain"/>
    <property type="match status" value="1"/>
</dbReference>
<proteinExistence type="predicted"/>
<evidence type="ECO:0000259" key="1">
    <source>
        <dbReference type="Pfam" id="PF07593"/>
    </source>
</evidence>
<accession>A0A5D0TVN1</accession>
<evidence type="ECO:0000313" key="3">
    <source>
        <dbReference type="Proteomes" id="UP000322634"/>
    </source>
</evidence>
<dbReference type="OrthoDB" id="9816120at2"/>
<dbReference type="InterPro" id="IPR027039">
    <property type="entry name" value="Crtac1"/>
</dbReference>
<reference evidence="2 3" key="1">
    <citation type="submission" date="2019-08" db="EMBL/GenBank/DDBJ databases">
        <title>Actinomadura sp. nov. CYP1-5 isolated from mountain soil.</title>
        <authorList>
            <person name="Songsumanus A."/>
            <person name="Kuncharoen N."/>
            <person name="Kudo T."/>
            <person name="Yuki M."/>
            <person name="Igarashi Y."/>
            <person name="Tanasupawat S."/>
        </authorList>
    </citation>
    <scope>NUCLEOTIDE SEQUENCE [LARGE SCALE GENOMIC DNA]</scope>
    <source>
        <strain evidence="2 3">GKU157</strain>
    </source>
</reference>
<evidence type="ECO:0000313" key="2">
    <source>
        <dbReference type="EMBL" id="TYC10238.1"/>
    </source>
</evidence>
<dbReference type="PANTHER" id="PTHR16026:SF0">
    <property type="entry name" value="CARTILAGE ACIDIC PROTEIN 1"/>
    <property type="match status" value="1"/>
</dbReference>
<gene>
    <name evidence="2" type="ORF">FXF65_30335</name>
</gene>
<dbReference type="Pfam" id="PF07593">
    <property type="entry name" value="UnbV_ASPIC"/>
    <property type="match status" value="1"/>
</dbReference>
<name>A0A5D0TVN1_9ACTN</name>
<feature type="domain" description="ASPIC/UnbV" evidence="1">
    <location>
        <begin position="588"/>
        <end position="645"/>
    </location>
</feature>
<dbReference type="AlphaFoldDB" id="A0A5D0TVN1"/>
<comment type="caution">
    <text evidence="2">The sequence shown here is derived from an EMBL/GenBank/DDBJ whole genome shotgun (WGS) entry which is preliminary data.</text>
</comment>
<dbReference type="EMBL" id="VSFF01000012">
    <property type="protein sequence ID" value="TYC10238.1"/>
    <property type="molecule type" value="Genomic_DNA"/>
</dbReference>
<dbReference type="PANTHER" id="PTHR16026">
    <property type="entry name" value="CARTILAGE ACIDIC PROTEIN 1"/>
    <property type="match status" value="1"/>
</dbReference>
<dbReference type="InterPro" id="IPR011519">
    <property type="entry name" value="UnbV_ASPIC"/>
</dbReference>
<dbReference type="InterPro" id="IPR028994">
    <property type="entry name" value="Integrin_alpha_N"/>
</dbReference>
<dbReference type="RefSeq" id="WP_148353491.1">
    <property type="nucleotide sequence ID" value="NZ_JBHSBF010000003.1"/>
</dbReference>
<dbReference type="Gene3D" id="2.130.10.130">
    <property type="entry name" value="Integrin alpha, N-terminal"/>
    <property type="match status" value="1"/>
</dbReference>